<dbReference type="Pfam" id="PF00528">
    <property type="entry name" value="BPD_transp_1"/>
    <property type="match status" value="1"/>
</dbReference>
<dbReference type="InterPro" id="IPR000515">
    <property type="entry name" value="MetI-like"/>
</dbReference>
<comment type="subcellular location">
    <subcellularLocation>
        <location evidence="1 6">Cell membrane</location>
        <topology evidence="1 6">Multi-pass membrane protein</topology>
    </subcellularLocation>
</comment>
<dbReference type="InterPro" id="IPR025966">
    <property type="entry name" value="OppC_N"/>
</dbReference>
<name>A0ABS6FCH8_9FIRM</name>
<evidence type="ECO:0000256" key="4">
    <source>
        <dbReference type="ARBA" id="ARBA00022989"/>
    </source>
</evidence>
<feature type="transmembrane region" description="Helical" evidence="6">
    <location>
        <begin position="161"/>
        <end position="177"/>
    </location>
</feature>
<evidence type="ECO:0000259" key="7">
    <source>
        <dbReference type="PROSITE" id="PS50928"/>
    </source>
</evidence>
<keyword evidence="9" id="KW-1185">Reference proteome</keyword>
<keyword evidence="5 6" id="KW-0472">Membrane</keyword>
<keyword evidence="3 6" id="KW-0812">Transmembrane</keyword>
<dbReference type="Proteomes" id="UP000787672">
    <property type="component" value="Unassembled WGS sequence"/>
</dbReference>
<evidence type="ECO:0000313" key="9">
    <source>
        <dbReference type="Proteomes" id="UP000787672"/>
    </source>
</evidence>
<evidence type="ECO:0000256" key="5">
    <source>
        <dbReference type="ARBA" id="ARBA00023136"/>
    </source>
</evidence>
<protein>
    <submittedName>
        <fullName evidence="8">ABC transporter permease</fullName>
    </submittedName>
</protein>
<evidence type="ECO:0000313" key="8">
    <source>
        <dbReference type="EMBL" id="MBU5627966.1"/>
    </source>
</evidence>
<dbReference type="CDD" id="cd06261">
    <property type="entry name" value="TM_PBP2"/>
    <property type="match status" value="1"/>
</dbReference>
<evidence type="ECO:0000256" key="3">
    <source>
        <dbReference type="ARBA" id="ARBA00022692"/>
    </source>
</evidence>
<dbReference type="InterPro" id="IPR050366">
    <property type="entry name" value="BP-dependent_transpt_permease"/>
</dbReference>
<evidence type="ECO:0000256" key="2">
    <source>
        <dbReference type="ARBA" id="ARBA00022448"/>
    </source>
</evidence>
<dbReference type="PROSITE" id="PS50928">
    <property type="entry name" value="ABC_TM1"/>
    <property type="match status" value="1"/>
</dbReference>
<evidence type="ECO:0000256" key="1">
    <source>
        <dbReference type="ARBA" id="ARBA00004651"/>
    </source>
</evidence>
<keyword evidence="4 6" id="KW-1133">Transmembrane helix</keyword>
<feature type="transmembrane region" description="Helical" evidence="6">
    <location>
        <begin position="223"/>
        <end position="242"/>
    </location>
</feature>
<feature type="transmembrane region" description="Helical" evidence="6">
    <location>
        <begin position="134"/>
        <end position="155"/>
    </location>
</feature>
<evidence type="ECO:0000256" key="6">
    <source>
        <dbReference type="RuleBase" id="RU363032"/>
    </source>
</evidence>
<reference evidence="8 9" key="1">
    <citation type="submission" date="2021-06" db="EMBL/GenBank/DDBJ databases">
        <authorList>
            <person name="Sun Q."/>
            <person name="Li D."/>
        </authorList>
    </citation>
    <scope>NUCLEOTIDE SEQUENCE [LARGE SCALE GENOMIC DNA]</scope>
    <source>
        <strain evidence="8 9">MSJ-2</strain>
    </source>
</reference>
<sequence length="297" mass="32040">MMRSSTVEKPREEEVLRRVSFLEETWKSLRKNRMAMLGLVIIALVVLSSIFAGVIAPYGVDDQNLKEKFLSPSFQHLFGTDNYGRDIFSRILYGGRISVVIGVLSAILSAIFGALLGSLAGYYGGKTDNIVMRCVDVVMAIPSMLLSIAIVAALGNTVQNVIIAVAIGAAPSCARVVRASILSIKDQEFVEAAHSIGGSNYRIILHHILPNCMAPLIVNTTMSVANAILCAASLSFVGLGVQPPSPEWGAMLSAARPFIREHWFVVIFPGLAIMVTIFGLNLLGDGLRDALDPRLKK</sequence>
<dbReference type="PANTHER" id="PTHR43386:SF1">
    <property type="entry name" value="D,D-DIPEPTIDE TRANSPORT SYSTEM PERMEASE PROTEIN DDPC-RELATED"/>
    <property type="match status" value="1"/>
</dbReference>
<organism evidence="8 9">
    <name type="scientific">Dysosmobacter acutus</name>
    <dbReference type="NCBI Taxonomy" id="2841504"/>
    <lineage>
        <taxon>Bacteria</taxon>
        <taxon>Bacillati</taxon>
        <taxon>Bacillota</taxon>
        <taxon>Clostridia</taxon>
        <taxon>Eubacteriales</taxon>
        <taxon>Oscillospiraceae</taxon>
        <taxon>Dysosmobacter</taxon>
    </lineage>
</organism>
<feature type="transmembrane region" description="Helical" evidence="6">
    <location>
        <begin position="262"/>
        <end position="284"/>
    </location>
</feature>
<proteinExistence type="inferred from homology"/>
<dbReference type="PANTHER" id="PTHR43386">
    <property type="entry name" value="OLIGOPEPTIDE TRANSPORT SYSTEM PERMEASE PROTEIN APPC"/>
    <property type="match status" value="1"/>
</dbReference>
<dbReference type="EMBL" id="JAHLQN010000001">
    <property type="protein sequence ID" value="MBU5627966.1"/>
    <property type="molecule type" value="Genomic_DNA"/>
</dbReference>
<feature type="domain" description="ABC transmembrane type-1" evidence="7">
    <location>
        <begin position="95"/>
        <end position="284"/>
    </location>
</feature>
<comment type="similarity">
    <text evidence="6">Belongs to the binding-protein-dependent transport system permease family.</text>
</comment>
<keyword evidence="2 6" id="KW-0813">Transport</keyword>
<comment type="caution">
    <text evidence="8">The sequence shown here is derived from an EMBL/GenBank/DDBJ whole genome shotgun (WGS) entry which is preliminary data.</text>
</comment>
<feature type="transmembrane region" description="Helical" evidence="6">
    <location>
        <begin position="36"/>
        <end position="60"/>
    </location>
</feature>
<dbReference type="Pfam" id="PF12911">
    <property type="entry name" value="OppC_N"/>
    <property type="match status" value="1"/>
</dbReference>
<gene>
    <name evidence="8" type="ORF">KQI82_13725</name>
</gene>
<accession>A0ABS6FCH8</accession>
<feature type="transmembrane region" description="Helical" evidence="6">
    <location>
        <begin position="97"/>
        <end position="122"/>
    </location>
</feature>